<proteinExistence type="predicted"/>
<dbReference type="eggNOG" id="COG2610">
    <property type="taxonomic scope" value="Bacteria"/>
</dbReference>
<evidence type="ECO:0000313" key="2">
    <source>
        <dbReference type="Proteomes" id="UP000006443"/>
    </source>
</evidence>
<dbReference type="AlphaFoldDB" id="C0GD57"/>
<dbReference type="Pfam" id="PF02447">
    <property type="entry name" value="GntP_permease"/>
    <property type="match status" value="1"/>
</dbReference>
<dbReference type="Proteomes" id="UP000006443">
    <property type="component" value="Unassembled WGS sequence"/>
</dbReference>
<dbReference type="EMBL" id="ACJM01000001">
    <property type="protein sequence ID" value="EEG79142.1"/>
    <property type="molecule type" value="Genomic_DNA"/>
</dbReference>
<dbReference type="PANTHER" id="PTHR30354">
    <property type="entry name" value="GNT FAMILY GLUCONATE TRANSPORTER"/>
    <property type="match status" value="1"/>
</dbReference>
<keyword evidence="2" id="KW-1185">Reference proteome</keyword>
<sequence>MEMEIISVIGIIVSLALLVFLAMRGVSILIAALVCSVLVAITSGMDLMVGLGEVYMAGLAGFVQRFFLIFLLGAVFGKFMEDSGAARSIAYGLLNITGRDKPFRALLAIVLICAVLTYGGVVLFVVVFTVLPLARSLFKELNIHWSMVLGPIALGAATFTMTMLPGTPAIQNVIPMQVLGTPATAAPLVGMVAAVVTLAIGLFYIKKSLDHVQEQGLGYEEATVAKSIAGAGTGGEDQPAPNLLLSLVPPVVLLVVLNVLDNIILALVIGIVLAALLFVTRIPSQVTTLNQGAANSIMPLLNTCAVVGFGAIVAATVGYEVISAALLGMPGGPLVSLTVSTNVLAGVTGSASGGLAIALEHLAPSFLEMGVAPEVIHRISAIASGGLDALPHNGAVVTLLVATALTHKEGYKHVFWTAVAAPVVATVPAILLALAIY</sequence>
<dbReference type="GO" id="GO:0005886">
    <property type="term" value="C:plasma membrane"/>
    <property type="evidence" value="ECO:0007669"/>
    <property type="project" value="TreeGrafter"/>
</dbReference>
<reference evidence="1 2" key="1">
    <citation type="submission" date="2009-02" db="EMBL/GenBank/DDBJ databases">
        <title>Sequencing of the draft genome and assembly of Dethiobacter alkaliphilus AHT 1.</title>
        <authorList>
            <consortium name="US DOE Joint Genome Institute (JGI-PGF)"/>
            <person name="Lucas S."/>
            <person name="Copeland A."/>
            <person name="Lapidus A."/>
            <person name="Glavina del Rio T."/>
            <person name="Dalin E."/>
            <person name="Tice H."/>
            <person name="Bruce D."/>
            <person name="Goodwin L."/>
            <person name="Pitluck S."/>
            <person name="Larimer F."/>
            <person name="Land M.L."/>
            <person name="Hauser L."/>
            <person name="Muyzer G."/>
        </authorList>
    </citation>
    <scope>NUCLEOTIDE SEQUENCE [LARGE SCALE GENOMIC DNA]</scope>
    <source>
        <strain evidence="1 2">AHT 1</strain>
    </source>
</reference>
<comment type="caution">
    <text evidence="1">The sequence shown here is derived from an EMBL/GenBank/DDBJ whole genome shotgun (WGS) entry which is preliminary data.</text>
</comment>
<protein>
    <submittedName>
        <fullName evidence="1">Citrate transporter</fullName>
    </submittedName>
</protein>
<dbReference type="InterPro" id="IPR003474">
    <property type="entry name" value="Glcn_transporter"/>
</dbReference>
<dbReference type="GO" id="GO:0015128">
    <property type="term" value="F:gluconate transmembrane transporter activity"/>
    <property type="evidence" value="ECO:0007669"/>
    <property type="project" value="InterPro"/>
</dbReference>
<name>C0GD57_DETAL</name>
<evidence type="ECO:0000313" key="1">
    <source>
        <dbReference type="EMBL" id="EEG79142.1"/>
    </source>
</evidence>
<dbReference type="PANTHER" id="PTHR30354:SF7">
    <property type="entry name" value="BLL7963 PROTEIN"/>
    <property type="match status" value="1"/>
</dbReference>
<dbReference type="STRING" id="555088.DealDRAFT_0416"/>
<gene>
    <name evidence="1" type="ORF">DealDRAFT_0416</name>
</gene>
<organism evidence="1 2">
    <name type="scientific">Dethiobacter alkaliphilus AHT 1</name>
    <dbReference type="NCBI Taxonomy" id="555088"/>
    <lineage>
        <taxon>Bacteria</taxon>
        <taxon>Bacillati</taxon>
        <taxon>Bacillota</taxon>
        <taxon>Dethiobacteria</taxon>
        <taxon>Dethiobacterales</taxon>
        <taxon>Dethiobacteraceae</taxon>
        <taxon>Dethiobacter</taxon>
    </lineage>
</organism>
<accession>C0GD57</accession>